<organism evidence="9 10">
    <name type="scientific">Letharia columbiana</name>
    <dbReference type="NCBI Taxonomy" id="112416"/>
    <lineage>
        <taxon>Eukaryota</taxon>
        <taxon>Fungi</taxon>
        <taxon>Dikarya</taxon>
        <taxon>Ascomycota</taxon>
        <taxon>Pezizomycotina</taxon>
        <taxon>Lecanoromycetes</taxon>
        <taxon>OSLEUM clade</taxon>
        <taxon>Lecanoromycetidae</taxon>
        <taxon>Lecanorales</taxon>
        <taxon>Lecanorineae</taxon>
        <taxon>Parmeliaceae</taxon>
        <taxon>Letharia</taxon>
    </lineage>
</organism>
<dbReference type="InterPro" id="IPR041664">
    <property type="entry name" value="AAA_16"/>
</dbReference>
<keyword evidence="10" id="KW-1185">Reference proteome</keyword>
<dbReference type="SMART" id="SM00382">
    <property type="entry name" value="AAA"/>
    <property type="match status" value="1"/>
</dbReference>
<dbReference type="GO" id="GO:0003688">
    <property type="term" value="F:DNA replication origin binding"/>
    <property type="evidence" value="ECO:0007669"/>
    <property type="project" value="TreeGrafter"/>
</dbReference>
<protein>
    <recommendedName>
        <fullName evidence="3">Origin recognition complex subunit 4</fullName>
    </recommendedName>
</protein>
<evidence type="ECO:0000256" key="2">
    <source>
        <dbReference type="ARBA" id="ARBA00005334"/>
    </source>
</evidence>
<dbReference type="SUPFAM" id="SSF52540">
    <property type="entry name" value="P-loop containing nucleoside triphosphate hydrolases"/>
    <property type="match status" value="1"/>
</dbReference>
<evidence type="ECO:0000256" key="1">
    <source>
        <dbReference type="ARBA" id="ARBA00004123"/>
    </source>
</evidence>
<evidence type="ECO:0000256" key="5">
    <source>
        <dbReference type="ARBA" id="ARBA00023125"/>
    </source>
</evidence>
<accession>A0A8H6G5U0</accession>
<keyword evidence="6" id="KW-0539">Nucleus</keyword>
<keyword evidence="5" id="KW-0238">DNA-binding</keyword>
<evidence type="ECO:0000256" key="7">
    <source>
        <dbReference type="SAM" id="MobiDB-lite"/>
    </source>
</evidence>
<dbReference type="RefSeq" id="XP_037170185.1">
    <property type="nucleotide sequence ID" value="XM_037302678.1"/>
</dbReference>
<dbReference type="AlphaFoldDB" id="A0A8H6G5U0"/>
<sequence>MPSFDPSPRAAKRQKTTSDDSSLLFTSRVLRTVKQAVSGKASGPKINDVFNETKLMESGEDTPGTAVKNTRGQKSNGKDALQQKSGGKKAVSAPVIGHMLLEHAKDEIDELDGEVEGTPSRGGRRKVNERSQEQSKTTELSETSTKKKRMKYKGWVEIEEPDELQGETGPGDARDSDNALGADHLDSGKRLSEAVRKATRAIKRAKELEIDMRDQPGTGTPSGRLHRKLGRLSDGDDNAAKAASVTTTSLRRNQGQRKQPLKTATVLEDNKGEVEDPGFGKMPTRKASVDDLAQGHRTDELDHTQPLDTPSRKSRKKRKDPAPAMANGESSLSRISPVSALDGSTKDDGTKVLSDDAKALQKLLQDEPELLTMLQTRILESLTGKRRLPLVNLENEYRKVHQLVEQTVLAGEGNSMLITGSRGSGKTTLVETAISEVASDHRDEFHVVRLNGFIHTDDKLALREIWRQLGREMEVEDDVLGGRSNYADTLASLLALLSHPAQQMEDDDAATARSVVFILDEFDLFASHPRQTLLYNLFDVAQSRNAPIAVLGLTTKVNVVDSLEKRVKSRFGQRYVHLLLPRSFTAFQEICISALYYQSSAQHRLLGSNAALQNLSMAWNAYLVHLFATPQVDQFLQTLYTSSKSVAAFLSASLLPIATMSAVNIPTASSFIFHSLQPPDSKLVLFSSLSTLELSLLIAAARLDIILDTDVCTFSMVYEEYVALASKSKLQSSAAGQMAVGGGARVWSKDVSKGAWEHLSSLELVLPAVGAGRGGGRGEMWRVDVGLEEIGVGLEGVDVPGKAGLGKWCKEI</sequence>
<comment type="subcellular location">
    <subcellularLocation>
        <location evidence="1">Nucleus</location>
    </subcellularLocation>
</comment>
<evidence type="ECO:0000256" key="4">
    <source>
        <dbReference type="ARBA" id="ARBA00022705"/>
    </source>
</evidence>
<dbReference type="InterPro" id="IPR027417">
    <property type="entry name" value="P-loop_NTPase"/>
</dbReference>
<keyword evidence="4" id="KW-0235">DNA replication</keyword>
<feature type="compositionally biased region" description="Polar residues" evidence="7">
    <location>
        <begin position="244"/>
        <end position="257"/>
    </location>
</feature>
<dbReference type="Gene3D" id="3.40.50.300">
    <property type="entry name" value="P-loop containing nucleotide triphosphate hydrolases"/>
    <property type="match status" value="1"/>
</dbReference>
<feature type="compositionally biased region" description="Basic and acidic residues" evidence="7">
    <location>
        <begin position="204"/>
        <end position="214"/>
    </location>
</feature>
<dbReference type="InterPro" id="IPR016527">
    <property type="entry name" value="ORC4"/>
</dbReference>
<dbReference type="InterPro" id="IPR032705">
    <property type="entry name" value="ORC4_C"/>
</dbReference>
<reference evidence="9 10" key="1">
    <citation type="journal article" date="2020" name="Genomics">
        <title>Complete, high-quality genomes from long-read metagenomic sequencing of two wolf lichen thalli reveals enigmatic genome architecture.</title>
        <authorList>
            <person name="McKenzie S.K."/>
            <person name="Walston R.F."/>
            <person name="Allen J.L."/>
        </authorList>
    </citation>
    <scope>NUCLEOTIDE SEQUENCE [LARGE SCALE GENOMIC DNA]</scope>
    <source>
        <strain evidence="9">WasteWater2</strain>
    </source>
</reference>
<gene>
    <name evidence="9" type="ORF">HO173_000729</name>
</gene>
<feature type="compositionally biased region" description="Low complexity" evidence="7">
    <location>
        <begin position="134"/>
        <end position="143"/>
    </location>
</feature>
<dbReference type="Pfam" id="PF13191">
    <property type="entry name" value="AAA_16"/>
    <property type="match status" value="1"/>
</dbReference>
<dbReference type="PANTHER" id="PTHR12087:SF0">
    <property type="entry name" value="ORIGIN RECOGNITION COMPLEX SUBUNIT 4"/>
    <property type="match status" value="1"/>
</dbReference>
<dbReference type="PANTHER" id="PTHR12087">
    <property type="entry name" value="ORIGIN RECOGNITION COMPLEX SUBUNIT 4"/>
    <property type="match status" value="1"/>
</dbReference>
<dbReference type="FunFam" id="3.40.50.300:FF:001597">
    <property type="entry name" value="Origin recognition complex subunit Orc4"/>
    <property type="match status" value="1"/>
</dbReference>
<feature type="compositionally biased region" description="Basic and acidic residues" evidence="7">
    <location>
        <begin position="172"/>
        <end position="196"/>
    </location>
</feature>
<dbReference type="Proteomes" id="UP000578531">
    <property type="component" value="Unassembled WGS sequence"/>
</dbReference>
<evidence type="ECO:0000256" key="3">
    <source>
        <dbReference type="ARBA" id="ARBA00019083"/>
    </source>
</evidence>
<evidence type="ECO:0000313" key="9">
    <source>
        <dbReference type="EMBL" id="KAF6240937.1"/>
    </source>
</evidence>
<dbReference type="OrthoDB" id="343623at2759"/>
<comment type="similarity">
    <text evidence="2">Belongs to the ORC4 family.</text>
</comment>
<proteinExistence type="inferred from homology"/>
<feature type="region of interest" description="Disordered" evidence="7">
    <location>
        <begin position="38"/>
        <end position="350"/>
    </location>
</feature>
<feature type="region of interest" description="Disordered" evidence="7">
    <location>
        <begin position="1"/>
        <end position="22"/>
    </location>
</feature>
<dbReference type="InterPro" id="IPR003593">
    <property type="entry name" value="AAA+_ATPase"/>
</dbReference>
<feature type="domain" description="AAA+ ATPase" evidence="8">
    <location>
        <begin position="412"/>
        <end position="581"/>
    </location>
</feature>
<evidence type="ECO:0000256" key="6">
    <source>
        <dbReference type="ARBA" id="ARBA00023242"/>
    </source>
</evidence>
<evidence type="ECO:0000259" key="8">
    <source>
        <dbReference type="SMART" id="SM00382"/>
    </source>
</evidence>
<evidence type="ECO:0000313" key="10">
    <source>
        <dbReference type="Proteomes" id="UP000578531"/>
    </source>
</evidence>
<dbReference type="EMBL" id="JACCJC010000002">
    <property type="protein sequence ID" value="KAF6240937.1"/>
    <property type="molecule type" value="Genomic_DNA"/>
</dbReference>
<dbReference type="Pfam" id="PF14629">
    <property type="entry name" value="ORC4_C"/>
    <property type="match status" value="1"/>
</dbReference>
<feature type="compositionally biased region" description="Basic and acidic residues" evidence="7">
    <location>
        <begin position="287"/>
        <end position="305"/>
    </location>
</feature>
<comment type="caution">
    <text evidence="9">The sequence shown here is derived from an EMBL/GenBank/DDBJ whole genome shotgun (WGS) entry which is preliminary data.</text>
</comment>
<dbReference type="GO" id="GO:0005664">
    <property type="term" value="C:nuclear origin of replication recognition complex"/>
    <property type="evidence" value="ECO:0007669"/>
    <property type="project" value="TreeGrafter"/>
</dbReference>
<name>A0A8H6G5U0_9LECA</name>
<dbReference type="GO" id="GO:0006270">
    <property type="term" value="P:DNA replication initiation"/>
    <property type="evidence" value="ECO:0007669"/>
    <property type="project" value="TreeGrafter"/>
</dbReference>
<dbReference type="GeneID" id="59282408"/>